<reference evidence="2 3" key="1">
    <citation type="journal article" date="2016" name="Nat. Commun.">
        <title>Thousands of microbial genomes shed light on interconnected biogeochemical processes in an aquifer system.</title>
        <authorList>
            <person name="Anantharaman K."/>
            <person name="Brown C.T."/>
            <person name="Hug L.A."/>
            <person name="Sharon I."/>
            <person name="Castelle C.J."/>
            <person name="Probst A.J."/>
            <person name="Thomas B.C."/>
            <person name="Singh A."/>
            <person name="Wilkins M.J."/>
            <person name="Karaoz U."/>
            <person name="Brodie E.L."/>
            <person name="Williams K.H."/>
            <person name="Hubbard S.S."/>
            <person name="Banfield J.F."/>
        </authorList>
    </citation>
    <scope>NUCLEOTIDE SEQUENCE [LARGE SCALE GENOMIC DNA]</scope>
</reference>
<dbReference type="GO" id="GO:0008641">
    <property type="term" value="F:ubiquitin-like modifier activating enzyme activity"/>
    <property type="evidence" value="ECO:0007669"/>
    <property type="project" value="InterPro"/>
</dbReference>
<dbReference type="PANTHER" id="PTHR10953:SF102">
    <property type="entry name" value="ADENYLYLTRANSFERASE AND SULFURTRANSFERASE MOCS3"/>
    <property type="match status" value="1"/>
</dbReference>
<dbReference type="InterPro" id="IPR045886">
    <property type="entry name" value="ThiF/MoeB/HesA"/>
</dbReference>
<dbReference type="GO" id="GO:0004792">
    <property type="term" value="F:thiosulfate-cyanide sulfurtransferase activity"/>
    <property type="evidence" value="ECO:0007669"/>
    <property type="project" value="TreeGrafter"/>
</dbReference>
<dbReference type="Proteomes" id="UP000185891">
    <property type="component" value="Unassembled WGS sequence"/>
</dbReference>
<organism evidence="2 3">
    <name type="scientific">Candidatus Campbellbacteria bacterium RIFCSPHIGHO2_12_FULL_35_10</name>
    <dbReference type="NCBI Taxonomy" id="1797578"/>
    <lineage>
        <taxon>Bacteria</taxon>
        <taxon>Candidatus Campbelliibacteriota</taxon>
    </lineage>
</organism>
<proteinExistence type="predicted"/>
<dbReference type="InterPro" id="IPR000594">
    <property type="entry name" value="ThiF_NAD_FAD-bd"/>
</dbReference>
<dbReference type="GO" id="GO:0005737">
    <property type="term" value="C:cytoplasm"/>
    <property type="evidence" value="ECO:0007669"/>
    <property type="project" value="TreeGrafter"/>
</dbReference>
<sequence>MSEDTIFERIEKLFDVGLLADAKVLILGCGSGGGNLALQLAMSGIRNLTLVDKDIIEPENVIRHVCGRKFIGKKKADALEEVLLDRNPAINIRKLDIDIMNFQNLESEIKNHTVIGLATDNDPTRYLVNEICVRNKIPFVVARVFTRGIGGEVFSFRPEAGGCLACLENFLERTKYKYRQGVREIDLVSDEERERMYGMEITEIKDSPGLNVDISFITAFHTRYILDAIAVTLPERPKYMQPIPDNYFIWGNRPTHPFTKHFQIQRMPLPKMEGCQICSKEKK</sequence>
<dbReference type="Gene3D" id="3.40.50.720">
    <property type="entry name" value="NAD(P)-binding Rossmann-like Domain"/>
    <property type="match status" value="1"/>
</dbReference>
<accession>A0A1F5EQE6</accession>
<protein>
    <recommendedName>
        <fullName evidence="1">THIF-type NAD/FAD binding fold domain-containing protein</fullName>
    </recommendedName>
</protein>
<feature type="domain" description="THIF-type NAD/FAD binding fold" evidence="1">
    <location>
        <begin position="19"/>
        <end position="173"/>
    </location>
</feature>
<dbReference type="GO" id="GO:0016779">
    <property type="term" value="F:nucleotidyltransferase activity"/>
    <property type="evidence" value="ECO:0007669"/>
    <property type="project" value="TreeGrafter"/>
</dbReference>
<name>A0A1F5EQE6_9BACT</name>
<evidence type="ECO:0000313" key="3">
    <source>
        <dbReference type="Proteomes" id="UP000185891"/>
    </source>
</evidence>
<dbReference type="SUPFAM" id="SSF69572">
    <property type="entry name" value="Activating enzymes of the ubiquitin-like proteins"/>
    <property type="match status" value="1"/>
</dbReference>
<gene>
    <name evidence="2" type="ORF">A3E89_01980</name>
</gene>
<dbReference type="PANTHER" id="PTHR10953">
    <property type="entry name" value="UBIQUITIN-ACTIVATING ENZYME E1"/>
    <property type="match status" value="1"/>
</dbReference>
<dbReference type="AlphaFoldDB" id="A0A1F5EQE6"/>
<evidence type="ECO:0000313" key="2">
    <source>
        <dbReference type="EMBL" id="OGD69627.1"/>
    </source>
</evidence>
<comment type="caution">
    <text evidence="2">The sequence shown here is derived from an EMBL/GenBank/DDBJ whole genome shotgun (WGS) entry which is preliminary data.</text>
</comment>
<dbReference type="Pfam" id="PF00899">
    <property type="entry name" value="ThiF"/>
    <property type="match status" value="1"/>
</dbReference>
<evidence type="ECO:0000259" key="1">
    <source>
        <dbReference type="Pfam" id="PF00899"/>
    </source>
</evidence>
<dbReference type="InterPro" id="IPR035985">
    <property type="entry name" value="Ubiquitin-activating_enz"/>
</dbReference>
<dbReference type="EMBL" id="MFAA01000004">
    <property type="protein sequence ID" value="OGD69627.1"/>
    <property type="molecule type" value="Genomic_DNA"/>
</dbReference>